<feature type="transmembrane region" description="Helical" evidence="1">
    <location>
        <begin position="101"/>
        <end position="125"/>
    </location>
</feature>
<evidence type="ECO:0000313" key="2">
    <source>
        <dbReference type="EMBL" id="PVI00877.1"/>
    </source>
</evidence>
<feature type="non-terminal residue" evidence="2">
    <location>
        <position position="317"/>
    </location>
</feature>
<accession>A0A2V1DRT7</accession>
<dbReference type="STRING" id="97972.A0A2V1DRT7"/>
<feature type="transmembrane region" description="Helical" evidence="1">
    <location>
        <begin position="226"/>
        <end position="248"/>
    </location>
</feature>
<feature type="transmembrane region" description="Helical" evidence="1">
    <location>
        <begin position="28"/>
        <end position="46"/>
    </location>
</feature>
<feature type="non-terminal residue" evidence="2">
    <location>
        <position position="1"/>
    </location>
</feature>
<sequence>TNNNEPQTFYDKLNAGDRGWKWKIGMRAIIVLVSFIGLGCAAWIVANFTSQARYRYFDMDNWDYDIFPWVLITFSISIVWGAVCGLVFLMKKSHAPVHPGAQVAVDLILWLSYIGTALCAVAGALSVSQLGNDGTIGGSYWSSGSDRWDYHQSNNSWVYNASSSYDRYSSSSSSSNGRSCNGSSSSSSSYRYSSYYGEYPFANCQDLDEYVNTLWQTKGARFNSELTATVCQFIALLLHFVLFVWACVDTHRRRRGKVGKDAEKLAAEIVQKMITNGAIIPPPGQAHVRPMAPPQQQFYPQQYPQYQQYQQFAPQPP</sequence>
<reference evidence="2 3" key="1">
    <citation type="journal article" date="2018" name="Sci. Rep.">
        <title>Comparative genomics provides insights into the lifestyle and reveals functional heterogeneity of dark septate endophytic fungi.</title>
        <authorList>
            <person name="Knapp D.G."/>
            <person name="Nemeth J.B."/>
            <person name="Barry K."/>
            <person name="Hainaut M."/>
            <person name="Henrissat B."/>
            <person name="Johnson J."/>
            <person name="Kuo A."/>
            <person name="Lim J.H.P."/>
            <person name="Lipzen A."/>
            <person name="Nolan M."/>
            <person name="Ohm R.A."/>
            <person name="Tamas L."/>
            <person name="Grigoriev I.V."/>
            <person name="Spatafora J.W."/>
            <person name="Nagy L.G."/>
            <person name="Kovacs G.M."/>
        </authorList>
    </citation>
    <scope>NUCLEOTIDE SEQUENCE [LARGE SCALE GENOMIC DNA]</scope>
    <source>
        <strain evidence="2 3">DSE2036</strain>
    </source>
</reference>
<organism evidence="2 3">
    <name type="scientific">Periconia macrospinosa</name>
    <dbReference type="NCBI Taxonomy" id="97972"/>
    <lineage>
        <taxon>Eukaryota</taxon>
        <taxon>Fungi</taxon>
        <taxon>Dikarya</taxon>
        <taxon>Ascomycota</taxon>
        <taxon>Pezizomycotina</taxon>
        <taxon>Dothideomycetes</taxon>
        <taxon>Pleosporomycetidae</taxon>
        <taxon>Pleosporales</taxon>
        <taxon>Massarineae</taxon>
        <taxon>Periconiaceae</taxon>
        <taxon>Periconia</taxon>
    </lineage>
</organism>
<feature type="transmembrane region" description="Helical" evidence="1">
    <location>
        <begin position="66"/>
        <end position="89"/>
    </location>
</feature>
<evidence type="ECO:0000313" key="3">
    <source>
        <dbReference type="Proteomes" id="UP000244855"/>
    </source>
</evidence>
<evidence type="ECO:0008006" key="4">
    <source>
        <dbReference type="Google" id="ProtNLM"/>
    </source>
</evidence>
<keyword evidence="1" id="KW-0472">Membrane</keyword>
<keyword evidence="1" id="KW-1133">Transmembrane helix</keyword>
<gene>
    <name evidence="2" type="ORF">DM02DRAFT_490398</name>
</gene>
<name>A0A2V1DRT7_9PLEO</name>
<protein>
    <recommendedName>
        <fullName evidence="4">MARVEL domain-containing protein</fullName>
    </recommendedName>
</protein>
<dbReference type="EMBL" id="KZ805366">
    <property type="protein sequence ID" value="PVI00877.1"/>
    <property type="molecule type" value="Genomic_DNA"/>
</dbReference>
<dbReference type="Proteomes" id="UP000244855">
    <property type="component" value="Unassembled WGS sequence"/>
</dbReference>
<dbReference type="AlphaFoldDB" id="A0A2V1DRT7"/>
<keyword evidence="3" id="KW-1185">Reference proteome</keyword>
<dbReference type="OrthoDB" id="5279542at2759"/>
<proteinExistence type="predicted"/>
<evidence type="ECO:0000256" key="1">
    <source>
        <dbReference type="SAM" id="Phobius"/>
    </source>
</evidence>
<keyword evidence="1" id="KW-0812">Transmembrane</keyword>